<organism evidence="1 2">
    <name type="scientific">Crucibulum laeve</name>
    <dbReference type="NCBI Taxonomy" id="68775"/>
    <lineage>
        <taxon>Eukaryota</taxon>
        <taxon>Fungi</taxon>
        <taxon>Dikarya</taxon>
        <taxon>Basidiomycota</taxon>
        <taxon>Agaricomycotina</taxon>
        <taxon>Agaricomycetes</taxon>
        <taxon>Agaricomycetidae</taxon>
        <taxon>Agaricales</taxon>
        <taxon>Agaricineae</taxon>
        <taxon>Nidulariaceae</taxon>
        <taxon>Crucibulum</taxon>
    </lineage>
</organism>
<dbReference type="OrthoDB" id="2866996at2759"/>
<proteinExistence type="predicted"/>
<gene>
    <name evidence="1" type="ORF">BDQ12DRAFT_722760</name>
</gene>
<protein>
    <submittedName>
        <fullName evidence="1">Uncharacterized protein</fullName>
    </submittedName>
</protein>
<evidence type="ECO:0000313" key="1">
    <source>
        <dbReference type="EMBL" id="TFK38903.1"/>
    </source>
</evidence>
<name>A0A5C3M2E6_9AGAR</name>
<reference evidence="1 2" key="1">
    <citation type="journal article" date="2019" name="Nat. Ecol. Evol.">
        <title>Megaphylogeny resolves global patterns of mushroom evolution.</title>
        <authorList>
            <person name="Varga T."/>
            <person name="Krizsan K."/>
            <person name="Foldi C."/>
            <person name="Dima B."/>
            <person name="Sanchez-Garcia M."/>
            <person name="Sanchez-Ramirez S."/>
            <person name="Szollosi G.J."/>
            <person name="Szarkandi J.G."/>
            <person name="Papp V."/>
            <person name="Albert L."/>
            <person name="Andreopoulos W."/>
            <person name="Angelini C."/>
            <person name="Antonin V."/>
            <person name="Barry K.W."/>
            <person name="Bougher N.L."/>
            <person name="Buchanan P."/>
            <person name="Buyck B."/>
            <person name="Bense V."/>
            <person name="Catcheside P."/>
            <person name="Chovatia M."/>
            <person name="Cooper J."/>
            <person name="Damon W."/>
            <person name="Desjardin D."/>
            <person name="Finy P."/>
            <person name="Geml J."/>
            <person name="Haridas S."/>
            <person name="Hughes K."/>
            <person name="Justo A."/>
            <person name="Karasinski D."/>
            <person name="Kautmanova I."/>
            <person name="Kiss B."/>
            <person name="Kocsube S."/>
            <person name="Kotiranta H."/>
            <person name="LaButti K.M."/>
            <person name="Lechner B.E."/>
            <person name="Liimatainen K."/>
            <person name="Lipzen A."/>
            <person name="Lukacs Z."/>
            <person name="Mihaltcheva S."/>
            <person name="Morgado L.N."/>
            <person name="Niskanen T."/>
            <person name="Noordeloos M.E."/>
            <person name="Ohm R.A."/>
            <person name="Ortiz-Santana B."/>
            <person name="Ovrebo C."/>
            <person name="Racz N."/>
            <person name="Riley R."/>
            <person name="Savchenko A."/>
            <person name="Shiryaev A."/>
            <person name="Soop K."/>
            <person name="Spirin V."/>
            <person name="Szebenyi C."/>
            <person name="Tomsovsky M."/>
            <person name="Tulloss R.E."/>
            <person name="Uehling J."/>
            <person name="Grigoriev I.V."/>
            <person name="Vagvolgyi C."/>
            <person name="Papp T."/>
            <person name="Martin F.M."/>
            <person name="Miettinen O."/>
            <person name="Hibbett D.S."/>
            <person name="Nagy L.G."/>
        </authorList>
    </citation>
    <scope>NUCLEOTIDE SEQUENCE [LARGE SCALE GENOMIC DNA]</scope>
    <source>
        <strain evidence="1 2">CBS 166.37</strain>
    </source>
</reference>
<sequence>MTVKGAVRLEMGLGSRAAHLWPISTYRIYYIFNSPCGYPHRAHVVLTDTRAGESLTSAFNASLKLDITLAGSLVHAKKVKVILRVRDRWEVRSELVKLSGSAIQVDGEEGLGEEKQAELRMSYIGC</sequence>
<dbReference type="Proteomes" id="UP000308652">
    <property type="component" value="Unassembled WGS sequence"/>
</dbReference>
<accession>A0A5C3M2E6</accession>
<dbReference type="AlphaFoldDB" id="A0A5C3M2E6"/>
<dbReference type="EMBL" id="ML213601">
    <property type="protein sequence ID" value="TFK38903.1"/>
    <property type="molecule type" value="Genomic_DNA"/>
</dbReference>
<keyword evidence="2" id="KW-1185">Reference proteome</keyword>
<evidence type="ECO:0000313" key="2">
    <source>
        <dbReference type="Proteomes" id="UP000308652"/>
    </source>
</evidence>